<reference evidence="1" key="2">
    <citation type="journal article" date="2015" name="Fish Shellfish Immunol.">
        <title>Early steps in the European eel (Anguilla anguilla)-Vibrio vulnificus interaction in the gills: Role of the RtxA13 toxin.</title>
        <authorList>
            <person name="Callol A."/>
            <person name="Pajuelo D."/>
            <person name="Ebbesson L."/>
            <person name="Teles M."/>
            <person name="MacKenzie S."/>
            <person name="Amaro C."/>
        </authorList>
    </citation>
    <scope>NUCLEOTIDE SEQUENCE</scope>
</reference>
<name>A0A0E9UJS8_ANGAN</name>
<proteinExistence type="predicted"/>
<dbReference type="AlphaFoldDB" id="A0A0E9UJS8"/>
<dbReference type="EMBL" id="GBXM01042540">
    <property type="protein sequence ID" value="JAH66037.1"/>
    <property type="molecule type" value="Transcribed_RNA"/>
</dbReference>
<evidence type="ECO:0000313" key="1">
    <source>
        <dbReference type="EMBL" id="JAH66037.1"/>
    </source>
</evidence>
<reference evidence="1" key="1">
    <citation type="submission" date="2014-11" db="EMBL/GenBank/DDBJ databases">
        <authorList>
            <person name="Amaro Gonzalez C."/>
        </authorList>
    </citation>
    <scope>NUCLEOTIDE SEQUENCE</scope>
</reference>
<organism evidence="1">
    <name type="scientific">Anguilla anguilla</name>
    <name type="common">European freshwater eel</name>
    <name type="synonym">Muraena anguilla</name>
    <dbReference type="NCBI Taxonomy" id="7936"/>
    <lineage>
        <taxon>Eukaryota</taxon>
        <taxon>Metazoa</taxon>
        <taxon>Chordata</taxon>
        <taxon>Craniata</taxon>
        <taxon>Vertebrata</taxon>
        <taxon>Euteleostomi</taxon>
        <taxon>Actinopterygii</taxon>
        <taxon>Neopterygii</taxon>
        <taxon>Teleostei</taxon>
        <taxon>Anguilliformes</taxon>
        <taxon>Anguillidae</taxon>
        <taxon>Anguilla</taxon>
    </lineage>
</organism>
<protein>
    <submittedName>
        <fullName evidence="1">Uncharacterized protein</fullName>
    </submittedName>
</protein>
<accession>A0A0E9UJS8</accession>
<sequence length="16" mass="1852">MLSLSLIIFSESRLKD</sequence>